<organism evidence="2 3">
    <name type="scientific">Helianthus annuus</name>
    <name type="common">Common sunflower</name>
    <dbReference type="NCBI Taxonomy" id="4232"/>
    <lineage>
        <taxon>Eukaryota</taxon>
        <taxon>Viridiplantae</taxon>
        <taxon>Streptophyta</taxon>
        <taxon>Embryophyta</taxon>
        <taxon>Tracheophyta</taxon>
        <taxon>Spermatophyta</taxon>
        <taxon>Magnoliopsida</taxon>
        <taxon>eudicotyledons</taxon>
        <taxon>Gunneridae</taxon>
        <taxon>Pentapetalae</taxon>
        <taxon>asterids</taxon>
        <taxon>campanulids</taxon>
        <taxon>Asterales</taxon>
        <taxon>Asteraceae</taxon>
        <taxon>Asteroideae</taxon>
        <taxon>Heliantheae alliance</taxon>
        <taxon>Heliantheae</taxon>
        <taxon>Helianthus</taxon>
    </lineage>
</organism>
<keyword evidence="1" id="KW-0812">Transmembrane</keyword>
<feature type="transmembrane region" description="Helical" evidence="1">
    <location>
        <begin position="7"/>
        <end position="29"/>
    </location>
</feature>
<evidence type="ECO:0000256" key="1">
    <source>
        <dbReference type="SAM" id="Phobius"/>
    </source>
</evidence>
<evidence type="ECO:0000313" key="3">
    <source>
        <dbReference type="Proteomes" id="UP000215914"/>
    </source>
</evidence>
<comment type="caution">
    <text evidence="2">The sequence shown here is derived from an EMBL/GenBank/DDBJ whole genome shotgun (WGS) entry which is preliminary data.</text>
</comment>
<dbReference type="Proteomes" id="UP000215914">
    <property type="component" value="Unassembled WGS sequence"/>
</dbReference>
<dbReference type="Gramene" id="mRNA:HanXRQr2_Chr16g0740341">
    <property type="protein sequence ID" value="mRNA:HanXRQr2_Chr16g0740341"/>
    <property type="gene ID" value="HanXRQr2_Chr16g0740341"/>
</dbReference>
<accession>A0A9K3DQ30</accession>
<keyword evidence="3" id="KW-1185">Reference proteome</keyword>
<reference evidence="2" key="1">
    <citation type="journal article" date="2017" name="Nature">
        <title>The sunflower genome provides insights into oil metabolism, flowering and Asterid evolution.</title>
        <authorList>
            <person name="Badouin H."/>
            <person name="Gouzy J."/>
            <person name="Grassa C.J."/>
            <person name="Murat F."/>
            <person name="Staton S.E."/>
            <person name="Cottret L."/>
            <person name="Lelandais-Briere C."/>
            <person name="Owens G.L."/>
            <person name="Carrere S."/>
            <person name="Mayjonade B."/>
            <person name="Legrand L."/>
            <person name="Gill N."/>
            <person name="Kane N.C."/>
            <person name="Bowers J.E."/>
            <person name="Hubner S."/>
            <person name="Bellec A."/>
            <person name="Berard A."/>
            <person name="Berges H."/>
            <person name="Blanchet N."/>
            <person name="Boniface M.C."/>
            <person name="Brunel D."/>
            <person name="Catrice O."/>
            <person name="Chaidir N."/>
            <person name="Claudel C."/>
            <person name="Donnadieu C."/>
            <person name="Faraut T."/>
            <person name="Fievet G."/>
            <person name="Helmstetter N."/>
            <person name="King M."/>
            <person name="Knapp S.J."/>
            <person name="Lai Z."/>
            <person name="Le Paslier M.C."/>
            <person name="Lippi Y."/>
            <person name="Lorenzon L."/>
            <person name="Mandel J.R."/>
            <person name="Marage G."/>
            <person name="Marchand G."/>
            <person name="Marquand E."/>
            <person name="Bret-Mestries E."/>
            <person name="Morien E."/>
            <person name="Nambeesan S."/>
            <person name="Nguyen T."/>
            <person name="Pegot-Espagnet P."/>
            <person name="Pouilly N."/>
            <person name="Raftis F."/>
            <person name="Sallet E."/>
            <person name="Schiex T."/>
            <person name="Thomas J."/>
            <person name="Vandecasteele C."/>
            <person name="Vares D."/>
            <person name="Vear F."/>
            <person name="Vautrin S."/>
            <person name="Crespi M."/>
            <person name="Mangin B."/>
            <person name="Burke J.M."/>
            <person name="Salse J."/>
            <person name="Munos S."/>
            <person name="Vincourt P."/>
            <person name="Rieseberg L.H."/>
            <person name="Langlade N.B."/>
        </authorList>
    </citation>
    <scope>NUCLEOTIDE SEQUENCE</scope>
    <source>
        <tissue evidence="2">Leaves</tissue>
    </source>
</reference>
<dbReference type="AlphaFoldDB" id="A0A9K3DQ30"/>
<proteinExistence type="predicted"/>
<gene>
    <name evidence="2" type="ORF">HanXRQr2_Chr16g0740341</name>
</gene>
<reference evidence="2" key="2">
    <citation type="submission" date="2020-06" db="EMBL/GenBank/DDBJ databases">
        <title>Helianthus annuus Genome sequencing and assembly Release 2.</title>
        <authorList>
            <person name="Gouzy J."/>
            <person name="Langlade N."/>
            <person name="Munos S."/>
        </authorList>
    </citation>
    <scope>NUCLEOTIDE SEQUENCE</scope>
    <source>
        <tissue evidence="2">Leaves</tissue>
    </source>
</reference>
<sequence>MRPFFEVLLLFGMAKMLVSKLGVGCFWWRSAHVLLLNVVS</sequence>
<dbReference type="EMBL" id="MNCJ02000331">
    <property type="protein sequence ID" value="KAF5759359.1"/>
    <property type="molecule type" value="Genomic_DNA"/>
</dbReference>
<keyword evidence="1" id="KW-1133">Transmembrane helix</keyword>
<protein>
    <submittedName>
        <fullName evidence="2">Uncharacterized protein</fullName>
    </submittedName>
</protein>
<name>A0A9K3DQ30_HELAN</name>
<evidence type="ECO:0000313" key="2">
    <source>
        <dbReference type="EMBL" id="KAF5759359.1"/>
    </source>
</evidence>
<keyword evidence="1" id="KW-0472">Membrane</keyword>